<dbReference type="Proteomes" id="UP000534306">
    <property type="component" value="Unassembled WGS sequence"/>
</dbReference>
<dbReference type="PROSITE" id="PS51257">
    <property type="entry name" value="PROKAR_LIPOPROTEIN"/>
    <property type="match status" value="1"/>
</dbReference>
<evidence type="ECO:0000259" key="2">
    <source>
        <dbReference type="Pfam" id="PF14016"/>
    </source>
</evidence>
<evidence type="ECO:0000313" key="6">
    <source>
        <dbReference type="Proteomes" id="UP000553957"/>
    </source>
</evidence>
<comment type="caution">
    <text evidence="4">The sequence shown here is derived from an EMBL/GenBank/DDBJ whole genome shotgun (WGS) entry which is preliminary data.</text>
</comment>
<dbReference type="Proteomes" id="UP000553957">
    <property type="component" value="Unassembled WGS sequence"/>
</dbReference>
<dbReference type="RefSeq" id="WP_171670806.1">
    <property type="nucleotide sequence ID" value="NZ_BAAAGT010000003.1"/>
</dbReference>
<feature type="domain" description="DUF4232" evidence="2">
    <location>
        <begin position="51"/>
        <end position="181"/>
    </location>
</feature>
<sequence length="187" mass="19860">MKLAWVGLALILSACGTERATGGESAVVPTPKIIGTPTPVKRTPTRPPATCPASGRSIQVSEVEPALGHRSVAVTLTNCRADDMAVEGYPEIVVLDGERRPMKITVSRGSSYLATDPGPGKIRLKQGKSVEAFVSWSNTTTDGEVRNATFLSIARGKQEGPVVWPVELDLGTTGAVKLTAWHQRTRS</sequence>
<dbReference type="EMBL" id="JABJRC010000001">
    <property type="protein sequence ID" value="NOL39227.1"/>
    <property type="molecule type" value="Genomic_DNA"/>
</dbReference>
<organism evidence="4 5">
    <name type="scientific">Kribbella sandramycini</name>
    <dbReference type="NCBI Taxonomy" id="60450"/>
    <lineage>
        <taxon>Bacteria</taxon>
        <taxon>Bacillati</taxon>
        <taxon>Actinomycetota</taxon>
        <taxon>Actinomycetes</taxon>
        <taxon>Propionibacteriales</taxon>
        <taxon>Kribbellaceae</taxon>
        <taxon>Kribbella</taxon>
    </lineage>
</organism>
<accession>A0A7Y4NWV8</accession>
<dbReference type="InterPro" id="IPR025326">
    <property type="entry name" value="DUF4232"/>
</dbReference>
<reference evidence="3 6" key="2">
    <citation type="submission" date="2020-08" db="EMBL/GenBank/DDBJ databases">
        <title>Sequencing the genomes of 1000 actinobacteria strains.</title>
        <authorList>
            <person name="Klenk H.-P."/>
        </authorList>
    </citation>
    <scope>NUCLEOTIDE SEQUENCE [LARGE SCALE GENOMIC DNA]</scope>
    <source>
        <strain evidence="3 6">DSM 15626</strain>
    </source>
</reference>
<gene>
    <name evidence="3" type="ORF">HNR71_003816</name>
    <name evidence="4" type="ORF">HPO96_03120</name>
</gene>
<evidence type="ECO:0000313" key="3">
    <source>
        <dbReference type="EMBL" id="MBB6568179.1"/>
    </source>
</evidence>
<protein>
    <submittedName>
        <fullName evidence="4">DUF4232 domain-containing protein</fullName>
    </submittedName>
</protein>
<feature type="region of interest" description="Disordered" evidence="1">
    <location>
        <begin position="21"/>
        <end position="54"/>
    </location>
</feature>
<evidence type="ECO:0000256" key="1">
    <source>
        <dbReference type="SAM" id="MobiDB-lite"/>
    </source>
</evidence>
<evidence type="ECO:0000313" key="4">
    <source>
        <dbReference type="EMBL" id="NOL39227.1"/>
    </source>
</evidence>
<name>A0A7Y4NWV8_9ACTN</name>
<dbReference type="EMBL" id="JACHKF010000001">
    <property type="protein sequence ID" value="MBB6568179.1"/>
    <property type="molecule type" value="Genomic_DNA"/>
</dbReference>
<dbReference type="AlphaFoldDB" id="A0A7Y4NWV8"/>
<dbReference type="Pfam" id="PF14016">
    <property type="entry name" value="DUF4232"/>
    <property type="match status" value="1"/>
</dbReference>
<proteinExistence type="predicted"/>
<reference evidence="4 5" key="1">
    <citation type="submission" date="2020-05" db="EMBL/GenBank/DDBJ databases">
        <title>Genome sequence of Kribbella sandramycini ATCC 39419.</title>
        <authorList>
            <person name="Maclea K.S."/>
            <person name="Fair J.L."/>
        </authorList>
    </citation>
    <scope>NUCLEOTIDE SEQUENCE [LARGE SCALE GENOMIC DNA]</scope>
    <source>
        <strain evidence="4 5">ATCC 39419</strain>
    </source>
</reference>
<evidence type="ECO:0000313" key="5">
    <source>
        <dbReference type="Proteomes" id="UP000534306"/>
    </source>
</evidence>
<keyword evidence="5" id="KW-1185">Reference proteome</keyword>